<feature type="binding site" evidence="2">
    <location>
        <position position="21"/>
    </location>
    <ligand>
        <name>a divalent metal cation</name>
        <dbReference type="ChEBI" id="CHEBI:60240"/>
    </ligand>
</feature>
<sequence>MSTPPPPPWQPVGEILSASGEAPFWHMREERLYWIDVPLRRIWRWHQPSGHTEHWDLPQPVTGMAPCRSGGLLLVMGQGLWHAAAWGDTPMPLADAPAGAPAGSILRGGRCDPWGRFWLQQGTPPASGRPGQGTLHCLPPRTTPRPALLAVRRGVPDIQGWACSPDGRRVVWCHPDGHVIEEAVLGNPGRWPPELGMPITLARFDRPRPGANLPLPGKPSSGAMDQQGRYWVALADAGRVVCLDAQGQWLSDIPVPALQPSGLCFGGADMRTLFLTTARAHRSETELVRYPRCGGVFALAVDTPGLPTAVYWD</sequence>
<comment type="similarity">
    <text evidence="1">Belongs to the SMP-30/CGR1 family.</text>
</comment>
<dbReference type="InterPro" id="IPR005511">
    <property type="entry name" value="SMP-30"/>
</dbReference>
<name>A0A4R6U7U8_9BURK</name>
<comment type="cofactor">
    <cofactor evidence="2">
        <name>Zn(2+)</name>
        <dbReference type="ChEBI" id="CHEBI:29105"/>
    </cofactor>
    <text evidence="2">Binds 1 divalent metal cation per subunit.</text>
</comment>
<evidence type="ECO:0000313" key="5">
    <source>
        <dbReference type="Proteomes" id="UP000295510"/>
    </source>
</evidence>
<dbReference type="GO" id="GO:0004341">
    <property type="term" value="F:gluconolactonase activity"/>
    <property type="evidence" value="ECO:0007669"/>
    <property type="project" value="TreeGrafter"/>
</dbReference>
<dbReference type="InterPro" id="IPR013658">
    <property type="entry name" value="SGL"/>
</dbReference>
<keyword evidence="2" id="KW-0479">Metal-binding</keyword>
<protein>
    <submittedName>
        <fullName evidence="4">Sugar lactone lactonase YvrE</fullName>
    </submittedName>
</protein>
<dbReference type="InterPro" id="IPR011042">
    <property type="entry name" value="6-blade_b-propeller_TolB-like"/>
</dbReference>
<feature type="domain" description="SMP-30/Gluconolactonase/LRE-like region" evidence="3">
    <location>
        <begin position="20"/>
        <end position="279"/>
    </location>
</feature>
<dbReference type="Proteomes" id="UP000295510">
    <property type="component" value="Unassembled WGS sequence"/>
</dbReference>
<dbReference type="GO" id="GO:0005509">
    <property type="term" value="F:calcium ion binding"/>
    <property type="evidence" value="ECO:0007669"/>
    <property type="project" value="TreeGrafter"/>
</dbReference>
<dbReference type="SUPFAM" id="SSF63829">
    <property type="entry name" value="Calcium-dependent phosphotriesterase"/>
    <property type="match status" value="1"/>
</dbReference>
<dbReference type="AlphaFoldDB" id="A0A4R6U7U8"/>
<dbReference type="EMBL" id="SNYL01000009">
    <property type="protein sequence ID" value="TDQ42441.1"/>
    <property type="molecule type" value="Genomic_DNA"/>
</dbReference>
<gene>
    <name evidence="4" type="ORF">DFR43_10910</name>
</gene>
<evidence type="ECO:0000259" key="3">
    <source>
        <dbReference type="Pfam" id="PF08450"/>
    </source>
</evidence>
<dbReference type="Gene3D" id="2.120.10.30">
    <property type="entry name" value="TolB, C-terminal domain"/>
    <property type="match status" value="1"/>
</dbReference>
<evidence type="ECO:0000256" key="2">
    <source>
        <dbReference type="PIRSR" id="PIRSR605511-2"/>
    </source>
</evidence>
<organism evidence="4 5">
    <name type="scientific">Tepidicella xavieri</name>
    <dbReference type="NCBI Taxonomy" id="360241"/>
    <lineage>
        <taxon>Bacteria</taxon>
        <taxon>Pseudomonadati</taxon>
        <taxon>Pseudomonadota</taxon>
        <taxon>Betaproteobacteria</taxon>
        <taxon>Burkholderiales</taxon>
        <taxon>Tepidicella</taxon>
    </lineage>
</organism>
<dbReference type="PRINTS" id="PR01790">
    <property type="entry name" value="SMP30FAMILY"/>
</dbReference>
<accession>A0A4R6U7U8</accession>
<proteinExistence type="inferred from homology"/>
<dbReference type="GO" id="GO:0019853">
    <property type="term" value="P:L-ascorbic acid biosynthetic process"/>
    <property type="evidence" value="ECO:0007669"/>
    <property type="project" value="TreeGrafter"/>
</dbReference>
<evidence type="ECO:0000256" key="1">
    <source>
        <dbReference type="ARBA" id="ARBA00008853"/>
    </source>
</evidence>
<dbReference type="Pfam" id="PF08450">
    <property type="entry name" value="SGL"/>
    <property type="match status" value="1"/>
</dbReference>
<dbReference type="PANTHER" id="PTHR10907">
    <property type="entry name" value="REGUCALCIN"/>
    <property type="match status" value="1"/>
</dbReference>
<evidence type="ECO:0000313" key="4">
    <source>
        <dbReference type="EMBL" id="TDQ42441.1"/>
    </source>
</evidence>
<keyword evidence="2" id="KW-0862">Zinc</keyword>
<comment type="caution">
    <text evidence="4">The sequence shown here is derived from an EMBL/GenBank/DDBJ whole genome shotgun (WGS) entry which is preliminary data.</text>
</comment>
<dbReference type="RefSeq" id="WP_164499718.1">
    <property type="nucleotide sequence ID" value="NZ_SNYL01000009.1"/>
</dbReference>
<dbReference type="PANTHER" id="PTHR10907:SF47">
    <property type="entry name" value="REGUCALCIN"/>
    <property type="match status" value="1"/>
</dbReference>
<reference evidence="4 5" key="1">
    <citation type="submission" date="2019-03" db="EMBL/GenBank/DDBJ databases">
        <title>Genomic Encyclopedia of Type Strains, Phase IV (KMG-IV): sequencing the most valuable type-strain genomes for metagenomic binning, comparative biology and taxonomic classification.</title>
        <authorList>
            <person name="Goeker M."/>
        </authorList>
    </citation>
    <scope>NUCLEOTIDE SEQUENCE [LARGE SCALE GENOMIC DNA]</scope>
    <source>
        <strain evidence="4 5">DSM 19605</strain>
    </source>
</reference>
<keyword evidence="5" id="KW-1185">Reference proteome</keyword>